<feature type="binding site" evidence="7">
    <location>
        <position position="141"/>
    </location>
    <ligand>
        <name>carbamoyl phosphate</name>
        <dbReference type="ChEBI" id="CHEBI:58228"/>
    </ligand>
</feature>
<protein>
    <recommendedName>
        <fullName evidence="7">Aspartate carbamoyltransferase</fullName>
        <ecNumber evidence="7">2.1.3.2</ecNumber>
    </recommendedName>
    <alternativeName>
        <fullName evidence="7">Aspartate transcarbamylase</fullName>
        <shortName evidence="7">ATCase</shortName>
    </alternativeName>
</protein>
<dbReference type="Pfam" id="PF00185">
    <property type="entry name" value="OTCace"/>
    <property type="match status" value="1"/>
</dbReference>
<dbReference type="GO" id="GO:0044205">
    <property type="term" value="P:'de novo' UMP biosynthetic process"/>
    <property type="evidence" value="ECO:0007669"/>
    <property type="project" value="UniProtKB-UniRule"/>
</dbReference>
<dbReference type="HOGENOM" id="CLU_043846_1_2_2"/>
<organism evidence="10 11">
    <name type="scientific">Acidilobus saccharovorans (strain DSM 16705 / JCM 18335 / VKM B-2471 / 345-15)</name>
    <dbReference type="NCBI Taxonomy" id="666510"/>
    <lineage>
        <taxon>Archaea</taxon>
        <taxon>Thermoproteota</taxon>
        <taxon>Thermoprotei</taxon>
        <taxon>Acidilobales</taxon>
        <taxon>Acidilobaceae</taxon>
        <taxon>Acidilobus</taxon>
    </lineage>
</organism>
<feature type="domain" description="Aspartate/ornithine carbamoyltransferase Asp/Orn-binding" evidence="8">
    <location>
        <begin position="157"/>
        <end position="307"/>
    </location>
</feature>
<dbReference type="PANTHER" id="PTHR45753">
    <property type="entry name" value="ORNITHINE CARBAMOYLTRANSFERASE, MITOCHONDRIAL"/>
    <property type="match status" value="1"/>
</dbReference>
<keyword evidence="3 7" id="KW-0808">Transferase</keyword>
<dbReference type="Proteomes" id="UP000000346">
    <property type="component" value="Chromosome"/>
</dbReference>
<dbReference type="FunFam" id="3.40.50.1370:FF:000002">
    <property type="entry name" value="Aspartate carbamoyltransferase 2"/>
    <property type="match status" value="1"/>
</dbReference>
<dbReference type="KEGG" id="asc:ASAC_0970"/>
<gene>
    <name evidence="7" type="primary">pyrB</name>
    <name evidence="10" type="ordered locus">ASAC_0970</name>
</gene>
<proteinExistence type="inferred from homology"/>
<keyword evidence="11" id="KW-1185">Reference proteome</keyword>
<dbReference type="GO" id="GO:0016597">
    <property type="term" value="F:amino acid binding"/>
    <property type="evidence" value="ECO:0007669"/>
    <property type="project" value="InterPro"/>
</dbReference>
<reference evidence="10 11" key="1">
    <citation type="journal article" date="2010" name="Appl. Environ. Microbiol.">
        <title>The genome sequence of the crenarchaeon Acidilobus saccharovorans supports a new order, Acidilobales, and suggests an important ecological role in terrestrial acidic hot springs.</title>
        <authorList>
            <person name="Mardanov A.V."/>
            <person name="Svetlitchnyi V.A."/>
            <person name="Beletsky A.V."/>
            <person name="Prokofeva M.I."/>
            <person name="Bonch-Osmolovskaya E.A."/>
            <person name="Ravin N.V."/>
            <person name="Skryabin K.G."/>
        </authorList>
    </citation>
    <scope>NUCLEOTIDE SEQUENCE [LARGE SCALE GENOMIC DNA]</scope>
    <source>
        <strain evidence="11">DSM 16705 / JCM 18335 / VKM B-2471 / 345-15</strain>
    </source>
</reference>
<dbReference type="SUPFAM" id="SSF53671">
    <property type="entry name" value="Aspartate/ornithine carbamoyltransferase"/>
    <property type="match status" value="1"/>
</dbReference>
<accession>D9Q237</accession>
<evidence type="ECO:0000256" key="4">
    <source>
        <dbReference type="ARBA" id="ARBA00022975"/>
    </source>
</evidence>
<evidence type="ECO:0000259" key="9">
    <source>
        <dbReference type="Pfam" id="PF02729"/>
    </source>
</evidence>
<feature type="binding site" evidence="7">
    <location>
        <position position="171"/>
    </location>
    <ligand>
        <name>L-aspartate</name>
        <dbReference type="ChEBI" id="CHEBI:29991"/>
    </ligand>
</feature>
<dbReference type="InterPro" id="IPR006131">
    <property type="entry name" value="Asp_carbamoyltransf_Asp/Orn-bd"/>
</dbReference>
<dbReference type="UniPathway" id="UPA00070">
    <property type="reaction ID" value="UER00116"/>
</dbReference>
<dbReference type="EC" id="2.1.3.2" evidence="7"/>
<feature type="domain" description="Aspartate/ornithine carbamoyltransferase carbamoyl-P binding" evidence="9">
    <location>
        <begin position="9"/>
        <end position="151"/>
    </location>
</feature>
<comment type="subunit">
    <text evidence="7">Heterooligomer of catalytic and regulatory chains.</text>
</comment>
<dbReference type="InterPro" id="IPR006132">
    <property type="entry name" value="Asp/Orn_carbamoyltranf_P-bd"/>
</dbReference>
<feature type="binding site" evidence="7">
    <location>
        <position position="89"/>
    </location>
    <ligand>
        <name>L-aspartate</name>
        <dbReference type="ChEBI" id="CHEBI:29991"/>
    </ligand>
</feature>
<dbReference type="GO" id="GO:0004070">
    <property type="term" value="F:aspartate carbamoyltransferase activity"/>
    <property type="evidence" value="ECO:0007669"/>
    <property type="project" value="UniProtKB-UniRule"/>
</dbReference>
<evidence type="ECO:0000256" key="1">
    <source>
        <dbReference type="ARBA" id="ARBA00004852"/>
    </source>
</evidence>
<comment type="function">
    <text evidence="5 7">Catalyzes the condensation of carbamoyl phosphate and aspartate to form carbamoyl aspartate and inorganic phosphate, the committed step in the de novo pyrimidine nucleotide biosynthesis pathway.</text>
</comment>
<dbReference type="PROSITE" id="PS00097">
    <property type="entry name" value="CARBAMOYLTRANSFERASE"/>
    <property type="match status" value="1"/>
</dbReference>
<dbReference type="FunCoup" id="D9Q237">
    <property type="interactions" value="166"/>
</dbReference>
<dbReference type="InterPro" id="IPR002082">
    <property type="entry name" value="Asp_carbamoyltransf"/>
</dbReference>
<evidence type="ECO:0000256" key="6">
    <source>
        <dbReference type="ARBA" id="ARBA00048859"/>
    </source>
</evidence>
<evidence type="ECO:0000256" key="5">
    <source>
        <dbReference type="ARBA" id="ARBA00043884"/>
    </source>
</evidence>
<keyword evidence="4 7" id="KW-0665">Pyrimidine biosynthesis</keyword>
<dbReference type="eggNOG" id="arCOG00911">
    <property type="taxonomic scope" value="Archaea"/>
</dbReference>
<feature type="binding site" evidence="7">
    <location>
        <position position="273"/>
    </location>
    <ligand>
        <name>carbamoyl phosphate</name>
        <dbReference type="ChEBI" id="CHEBI:58228"/>
    </ligand>
</feature>
<evidence type="ECO:0000256" key="7">
    <source>
        <dbReference type="HAMAP-Rule" id="MF_00001"/>
    </source>
</evidence>
<dbReference type="HAMAP" id="MF_00001">
    <property type="entry name" value="Asp_carb_tr"/>
    <property type="match status" value="1"/>
</dbReference>
<comment type="similarity">
    <text evidence="2 7">Belongs to the aspartate/ornithine carbamoyltransferase superfamily. ATCase family.</text>
</comment>
<dbReference type="InParanoid" id="D9Q237"/>
<evidence type="ECO:0000256" key="2">
    <source>
        <dbReference type="ARBA" id="ARBA00008896"/>
    </source>
</evidence>
<evidence type="ECO:0000256" key="3">
    <source>
        <dbReference type="ARBA" id="ARBA00022679"/>
    </source>
</evidence>
<dbReference type="NCBIfam" id="NF002032">
    <property type="entry name" value="PRK00856.1"/>
    <property type="match status" value="1"/>
</dbReference>
<dbReference type="PRINTS" id="PR00100">
    <property type="entry name" value="AOTCASE"/>
</dbReference>
<dbReference type="GO" id="GO:0006520">
    <property type="term" value="P:amino acid metabolic process"/>
    <property type="evidence" value="ECO:0007669"/>
    <property type="project" value="InterPro"/>
</dbReference>
<dbReference type="FunFam" id="3.40.50.1370:FF:000001">
    <property type="entry name" value="Aspartate carbamoyltransferase"/>
    <property type="match status" value="1"/>
</dbReference>
<feature type="binding site" evidence="7">
    <location>
        <position position="110"/>
    </location>
    <ligand>
        <name>carbamoyl phosphate</name>
        <dbReference type="ChEBI" id="CHEBI:58228"/>
    </ligand>
</feature>
<feature type="binding site" evidence="7">
    <location>
        <position position="60"/>
    </location>
    <ligand>
        <name>carbamoyl phosphate</name>
        <dbReference type="ChEBI" id="CHEBI:58228"/>
    </ligand>
</feature>
<dbReference type="PANTHER" id="PTHR45753:SF6">
    <property type="entry name" value="ASPARTATE CARBAMOYLTRANSFERASE"/>
    <property type="match status" value="1"/>
</dbReference>
<dbReference type="GO" id="GO:0006207">
    <property type="term" value="P:'de novo' pyrimidine nucleobase biosynthetic process"/>
    <property type="evidence" value="ECO:0007669"/>
    <property type="project" value="InterPro"/>
</dbReference>
<dbReference type="Gene3D" id="3.40.50.1370">
    <property type="entry name" value="Aspartate/ornithine carbamoyltransferase"/>
    <property type="match status" value="2"/>
</dbReference>
<sequence>MGILPWRGRDVIDPRDFTREDLEILFEEADKMRRQLSSGRVTRTLEGKIIATAFFEPSTRTRLSFEAAAKRLGADVIGFSAEEATSVAKGESFVDTIRMLDGYADLIVIRHKYEGAAALAAEVARVPVINGGDGSQHHPTQAMLDLYTVRELFGSVDGLNYLIVGDLKYARTVASLLRALSLFKPASVMLSAPPQLQLRDEVRRDVESRGLRLEYVKLEEGLSRADVIYVTRIQRERFPDPQEYEKVRGSYRITRRLLEAYAKGSAKVLHPLPRVDELAADVDSTSYQAYFLQASLGVPLRMALLNLILGGEAS</sequence>
<evidence type="ECO:0000313" key="10">
    <source>
        <dbReference type="EMBL" id="ADL19375.1"/>
    </source>
</evidence>
<dbReference type="InterPro" id="IPR006130">
    <property type="entry name" value="Asp/Orn_carbamoylTrfase"/>
</dbReference>
<evidence type="ECO:0000259" key="8">
    <source>
        <dbReference type="Pfam" id="PF00185"/>
    </source>
</evidence>
<dbReference type="PRINTS" id="PR00101">
    <property type="entry name" value="ATCASE"/>
</dbReference>
<feature type="binding site" evidence="7">
    <location>
        <position position="272"/>
    </location>
    <ligand>
        <name>carbamoyl phosphate</name>
        <dbReference type="ChEBI" id="CHEBI:58228"/>
    </ligand>
</feature>
<dbReference type="InterPro" id="IPR036901">
    <property type="entry name" value="Asp/Orn_carbamoylTrfase_sf"/>
</dbReference>
<dbReference type="STRING" id="666510.ASAC_0970"/>
<dbReference type="Pfam" id="PF02729">
    <property type="entry name" value="OTCace_N"/>
    <property type="match status" value="1"/>
</dbReference>
<dbReference type="EMBL" id="CP001742">
    <property type="protein sequence ID" value="ADL19375.1"/>
    <property type="molecule type" value="Genomic_DNA"/>
</dbReference>
<feature type="binding site" evidence="7">
    <location>
        <position position="61"/>
    </location>
    <ligand>
        <name>carbamoyl phosphate</name>
        <dbReference type="ChEBI" id="CHEBI:58228"/>
    </ligand>
</feature>
<dbReference type="AlphaFoldDB" id="D9Q237"/>
<evidence type="ECO:0000313" key="11">
    <source>
        <dbReference type="Proteomes" id="UP000000346"/>
    </source>
</evidence>
<comment type="catalytic activity">
    <reaction evidence="6 7">
        <text>carbamoyl phosphate + L-aspartate = N-carbamoyl-L-aspartate + phosphate + H(+)</text>
        <dbReference type="Rhea" id="RHEA:20013"/>
        <dbReference type="ChEBI" id="CHEBI:15378"/>
        <dbReference type="ChEBI" id="CHEBI:29991"/>
        <dbReference type="ChEBI" id="CHEBI:32814"/>
        <dbReference type="ChEBI" id="CHEBI:43474"/>
        <dbReference type="ChEBI" id="CHEBI:58228"/>
        <dbReference type="EC" id="2.1.3.2"/>
    </reaction>
</comment>
<name>D9Q237_ACIS3</name>
<feature type="binding site" evidence="7">
    <location>
        <position position="138"/>
    </location>
    <ligand>
        <name>carbamoyl phosphate</name>
        <dbReference type="ChEBI" id="CHEBI:58228"/>
    </ligand>
</feature>
<feature type="binding site" evidence="7">
    <location>
        <position position="232"/>
    </location>
    <ligand>
        <name>L-aspartate</name>
        <dbReference type="ChEBI" id="CHEBI:29991"/>
    </ligand>
</feature>
<comment type="pathway">
    <text evidence="1 7">Pyrimidine metabolism; UMP biosynthesis via de novo pathway; (S)-dihydroorotate from bicarbonate: step 2/3.</text>
</comment>
<dbReference type="NCBIfam" id="TIGR00670">
    <property type="entry name" value="asp_carb_tr"/>
    <property type="match status" value="1"/>
</dbReference>